<dbReference type="OrthoDB" id="1495896at2"/>
<dbReference type="InterPro" id="IPR018037">
    <property type="entry name" value="FixH_proteobacterial"/>
</dbReference>
<protein>
    <submittedName>
        <fullName evidence="2">Nitrogen fixation protein FixH</fullName>
    </submittedName>
</protein>
<keyword evidence="1" id="KW-1133">Transmembrane helix</keyword>
<accession>A0A1G8YNV5</accession>
<sequence length="152" mass="16623">MSGKPITGRHVLFGTMAAFGVIIAVNVYMAVQAVETFPGLEVRNGYVASQSFEAERQAQEALGWSTALAYENGELRLSITGRDGLPAWPAVIEATLARPTTTRDDREVQFIARGSELVAPMQIAPGNWNLWLRAVAEDGTPFRQRLVLHVRG</sequence>
<dbReference type="AlphaFoldDB" id="A0A1G8YNV5"/>
<dbReference type="STRING" id="990712.SAMN05216257_101400"/>
<evidence type="ECO:0000256" key="1">
    <source>
        <dbReference type="SAM" id="Phobius"/>
    </source>
</evidence>
<feature type="transmembrane region" description="Helical" evidence="1">
    <location>
        <begin position="12"/>
        <end position="31"/>
    </location>
</feature>
<dbReference type="Pfam" id="PF05751">
    <property type="entry name" value="FixH"/>
    <property type="match status" value="1"/>
</dbReference>
<keyword evidence="1" id="KW-0472">Membrane</keyword>
<evidence type="ECO:0000313" key="3">
    <source>
        <dbReference type="Proteomes" id="UP000199328"/>
    </source>
</evidence>
<organism evidence="2 3">
    <name type="scientific">Meinhardsimonia xiamenensis</name>
    <dbReference type="NCBI Taxonomy" id="990712"/>
    <lineage>
        <taxon>Bacteria</taxon>
        <taxon>Pseudomonadati</taxon>
        <taxon>Pseudomonadota</taxon>
        <taxon>Alphaproteobacteria</taxon>
        <taxon>Rhodobacterales</taxon>
        <taxon>Paracoccaceae</taxon>
        <taxon>Meinhardsimonia</taxon>
    </lineage>
</organism>
<dbReference type="PIRSF" id="PIRSF011386">
    <property type="entry name" value="FixH"/>
    <property type="match status" value="1"/>
</dbReference>
<dbReference type="Proteomes" id="UP000199328">
    <property type="component" value="Unassembled WGS sequence"/>
</dbReference>
<reference evidence="3" key="1">
    <citation type="submission" date="2016-10" db="EMBL/GenBank/DDBJ databases">
        <authorList>
            <person name="Varghese N."/>
            <person name="Submissions S."/>
        </authorList>
    </citation>
    <scope>NUCLEOTIDE SEQUENCE [LARGE SCALE GENOMIC DNA]</scope>
    <source>
        <strain evidence="3">CGMCC 1.10789</strain>
    </source>
</reference>
<name>A0A1G8YNV5_9RHOB</name>
<proteinExistence type="predicted"/>
<gene>
    <name evidence="2" type="ORF">SAMN05216257_101400</name>
</gene>
<evidence type="ECO:0000313" key="2">
    <source>
        <dbReference type="EMBL" id="SDK04453.1"/>
    </source>
</evidence>
<keyword evidence="3" id="KW-1185">Reference proteome</keyword>
<dbReference type="EMBL" id="FNFV01000001">
    <property type="protein sequence ID" value="SDK04453.1"/>
    <property type="molecule type" value="Genomic_DNA"/>
</dbReference>
<dbReference type="RefSeq" id="WP_092497642.1">
    <property type="nucleotide sequence ID" value="NZ_FNFV01000001.1"/>
</dbReference>
<dbReference type="InterPro" id="IPR008620">
    <property type="entry name" value="FixH"/>
</dbReference>
<keyword evidence="1" id="KW-0812">Transmembrane</keyword>